<accession>A0A6S7JKQ6</accession>
<dbReference type="InterPro" id="IPR051213">
    <property type="entry name" value="START_lipid_transfer"/>
</dbReference>
<dbReference type="GO" id="GO:0005737">
    <property type="term" value="C:cytoplasm"/>
    <property type="evidence" value="ECO:0007669"/>
    <property type="project" value="UniProtKB-ARBA"/>
</dbReference>
<evidence type="ECO:0000313" key="2">
    <source>
        <dbReference type="Proteomes" id="UP001152795"/>
    </source>
</evidence>
<evidence type="ECO:0000313" key="1">
    <source>
        <dbReference type="EMBL" id="CAB4011758.1"/>
    </source>
</evidence>
<proteinExistence type="predicted"/>
<dbReference type="Pfam" id="PF01852">
    <property type="entry name" value="START"/>
    <property type="match status" value="1"/>
</dbReference>
<dbReference type="GO" id="GO:0008289">
    <property type="term" value="F:lipid binding"/>
    <property type="evidence" value="ECO:0007669"/>
    <property type="project" value="InterPro"/>
</dbReference>
<dbReference type="Gene3D" id="3.30.530.20">
    <property type="match status" value="1"/>
</dbReference>
<sequence>MMIEEYGLCRLDPNCDVGYYAVKCPKPLRNRDFVFQRYWTKNHNNFMICNHSVQHKNAPIRREYIRATSLMSGYMGKTNGTRGCHFIYVTQMDPKGSIPKWMVNKVATKTAPKVIANFAAAARNYRGWKIKNNPNYKPWIRTDQNKLPLAKLGDFKSSPMLDENLSRKLDSEAHALAAPNGDNSD</sequence>
<dbReference type="OrthoDB" id="5403181at2759"/>
<dbReference type="EMBL" id="CACRXK020007258">
    <property type="protein sequence ID" value="CAB4011758.1"/>
    <property type="molecule type" value="Genomic_DNA"/>
</dbReference>
<organism evidence="1 2">
    <name type="scientific">Paramuricea clavata</name>
    <name type="common">Red gorgonian</name>
    <name type="synonym">Violescent sea-whip</name>
    <dbReference type="NCBI Taxonomy" id="317549"/>
    <lineage>
        <taxon>Eukaryota</taxon>
        <taxon>Metazoa</taxon>
        <taxon>Cnidaria</taxon>
        <taxon>Anthozoa</taxon>
        <taxon>Octocorallia</taxon>
        <taxon>Malacalcyonacea</taxon>
        <taxon>Plexauridae</taxon>
        <taxon>Paramuricea</taxon>
    </lineage>
</organism>
<dbReference type="InterPro" id="IPR002913">
    <property type="entry name" value="START_lipid-bd_dom"/>
</dbReference>
<comment type="caution">
    <text evidence="1">The sequence shown here is derived from an EMBL/GenBank/DDBJ whole genome shotgun (WGS) entry which is preliminary data.</text>
</comment>
<dbReference type="PANTHER" id="PTHR19308">
    <property type="entry name" value="PHOSPHATIDYLCHOLINE TRANSFER PROTEIN"/>
    <property type="match status" value="1"/>
</dbReference>
<reference evidence="1" key="1">
    <citation type="submission" date="2020-04" db="EMBL/GenBank/DDBJ databases">
        <authorList>
            <person name="Alioto T."/>
            <person name="Alioto T."/>
            <person name="Gomez Garrido J."/>
        </authorList>
    </citation>
    <scope>NUCLEOTIDE SEQUENCE</scope>
    <source>
        <strain evidence="1">A484AB</strain>
    </source>
</reference>
<dbReference type="PANTHER" id="PTHR19308:SF14">
    <property type="entry name" value="START DOMAIN-CONTAINING PROTEIN"/>
    <property type="match status" value="1"/>
</dbReference>
<keyword evidence="2" id="KW-1185">Reference proteome</keyword>
<name>A0A6S7JKQ6_PARCT</name>
<dbReference type="InterPro" id="IPR023393">
    <property type="entry name" value="START-like_dom_sf"/>
</dbReference>
<dbReference type="Proteomes" id="UP001152795">
    <property type="component" value="Unassembled WGS sequence"/>
</dbReference>
<dbReference type="SUPFAM" id="SSF55961">
    <property type="entry name" value="Bet v1-like"/>
    <property type="match status" value="1"/>
</dbReference>
<protein>
    <submittedName>
        <fullName evidence="1">START domain-containing 10-like</fullName>
    </submittedName>
</protein>
<dbReference type="AlphaFoldDB" id="A0A6S7JKQ6"/>
<dbReference type="PROSITE" id="PS50848">
    <property type="entry name" value="START"/>
    <property type="match status" value="1"/>
</dbReference>
<gene>
    <name evidence="1" type="ORF">PACLA_8A019088</name>
</gene>